<evidence type="ECO:0000313" key="2">
    <source>
        <dbReference type="Proteomes" id="UP000230055"/>
    </source>
</evidence>
<proteinExistence type="predicted"/>
<dbReference type="AlphaFoldDB" id="A0A2M7R7Z7"/>
<name>A0A2M7R7Z7_9BACT</name>
<organism evidence="1 2">
    <name type="scientific">Candidatus Nealsonbacteria bacterium CG_4_10_14_0_8_um_filter_35_10</name>
    <dbReference type="NCBI Taxonomy" id="1974683"/>
    <lineage>
        <taxon>Bacteria</taxon>
        <taxon>Candidatus Nealsoniibacteriota</taxon>
    </lineage>
</organism>
<sequence length="245" mass="27705">MKKRIWVKIDGLQLHHLASGGPDRAVWASLKLAPAFNINGIMITSQPNEAWQFTSNFGNADARIVDVPGLHEKPTKGKLFRDVIFKSVHDLCLDRAEVLHPFIKNGWPGDELTLGFFKPEDLQGKSLEIPVDFIRLQNFQLVEKTGVVTANIQIGHHLIFWHIKIYDLLLPWDPLVCGFHDAPFGEERIQDKEIHRLINGMLITVPGIKKTVSTVTEGKIDMESKFIDKVNGCDPEATPPPIRFY</sequence>
<reference evidence="2" key="1">
    <citation type="submission" date="2017-09" db="EMBL/GenBank/DDBJ databases">
        <title>Depth-based differentiation of microbial function through sediment-hosted aquifers and enrichment of novel symbionts in the deep terrestrial subsurface.</title>
        <authorList>
            <person name="Probst A.J."/>
            <person name="Ladd B."/>
            <person name="Jarett J.K."/>
            <person name="Geller-Mcgrath D.E."/>
            <person name="Sieber C.M.K."/>
            <person name="Emerson J.B."/>
            <person name="Anantharaman K."/>
            <person name="Thomas B.C."/>
            <person name="Malmstrom R."/>
            <person name="Stieglmeier M."/>
            <person name="Klingl A."/>
            <person name="Woyke T."/>
            <person name="Ryan C.M."/>
            <person name="Banfield J.F."/>
        </authorList>
    </citation>
    <scope>NUCLEOTIDE SEQUENCE [LARGE SCALE GENOMIC DNA]</scope>
</reference>
<gene>
    <name evidence="1" type="ORF">COY72_00875</name>
</gene>
<accession>A0A2M7R7Z7</accession>
<protein>
    <submittedName>
        <fullName evidence="1">Uncharacterized protein</fullName>
    </submittedName>
</protein>
<dbReference type="Proteomes" id="UP000230055">
    <property type="component" value="Unassembled WGS sequence"/>
</dbReference>
<comment type="caution">
    <text evidence="1">The sequence shown here is derived from an EMBL/GenBank/DDBJ whole genome shotgun (WGS) entry which is preliminary data.</text>
</comment>
<evidence type="ECO:0000313" key="1">
    <source>
        <dbReference type="EMBL" id="PIY90924.1"/>
    </source>
</evidence>
<dbReference type="EMBL" id="PFLX01000020">
    <property type="protein sequence ID" value="PIY90924.1"/>
    <property type="molecule type" value="Genomic_DNA"/>
</dbReference>